<keyword evidence="3" id="KW-1185">Reference proteome</keyword>
<gene>
    <name evidence="2" type="ORF">L0U88_04020</name>
</gene>
<comment type="caution">
    <text evidence="2">The sequence shown here is derived from an EMBL/GenBank/DDBJ whole genome shotgun (WGS) entry which is preliminary data.</text>
</comment>
<protein>
    <submittedName>
        <fullName evidence="2">Exo-alpha-sialidase</fullName>
    </submittedName>
</protein>
<organism evidence="2 3">
    <name type="scientific">Flavihumibacter fluminis</name>
    <dbReference type="NCBI Taxonomy" id="2909236"/>
    <lineage>
        <taxon>Bacteria</taxon>
        <taxon>Pseudomonadati</taxon>
        <taxon>Bacteroidota</taxon>
        <taxon>Chitinophagia</taxon>
        <taxon>Chitinophagales</taxon>
        <taxon>Chitinophagaceae</taxon>
        <taxon>Flavihumibacter</taxon>
    </lineage>
</organism>
<dbReference type="SUPFAM" id="SSF50939">
    <property type="entry name" value="Sialidases"/>
    <property type="match status" value="1"/>
</dbReference>
<proteinExistence type="predicted"/>
<dbReference type="InterPro" id="IPR036278">
    <property type="entry name" value="Sialidase_sf"/>
</dbReference>
<dbReference type="PANTHER" id="PTHR43752:SF2">
    <property type="entry name" value="BNR_ASP-BOX REPEAT FAMILY PROTEIN"/>
    <property type="match status" value="1"/>
</dbReference>
<reference evidence="2 3" key="1">
    <citation type="submission" date="2022-01" db="EMBL/GenBank/DDBJ databases">
        <title>Flavihumibacter sp. nov., isolated from sediment of a river.</title>
        <authorList>
            <person name="Liu H."/>
        </authorList>
    </citation>
    <scope>NUCLEOTIDE SEQUENCE [LARGE SCALE GENOMIC DNA]</scope>
    <source>
        <strain evidence="2 3">RY-1</strain>
    </source>
</reference>
<evidence type="ECO:0000259" key="1">
    <source>
        <dbReference type="Pfam" id="PF13088"/>
    </source>
</evidence>
<evidence type="ECO:0000313" key="3">
    <source>
        <dbReference type="Proteomes" id="UP001200145"/>
    </source>
</evidence>
<sequence>MRWSPLICFAILFTTCTNPVHQKFPSVTILKQENIVDSPLFASCHASTIVDLPGNRLLAAWFAGPHESHKEVIIYTATLENGIWSQPQPVADGIINDTLRYPTWNPVLFRTQSGKLALFYKVGPNPREWWGEYKISNDEGKTWSAAIKLPEGILGPIKNKPIQLKDGSILHPSSTESLDEKIWHIHLEKSDSNFQNWSRININNDSFGVIQPSILSYPNGDLQLLSRSRQNYIIQTWSKDKGATWGGLTKTSLPNPNAGSDAVTLHNGWQLLVYNPLPAGKDWWNGRNRLNVAVSKDGSSWQEILELENHPEGEYSYPAVIQDRDNIIHITYTHDRKNIRYVSLQVK</sequence>
<dbReference type="PANTHER" id="PTHR43752">
    <property type="entry name" value="BNR/ASP-BOX REPEAT FAMILY PROTEIN"/>
    <property type="match status" value="1"/>
</dbReference>
<dbReference type="CDD" id="cd15482">
    <property type="entry name" value="Sialidase_non-viral"/>
    <property type="match status" value="1"/>
</dbReference>
<dbReference type="Proteomes" id="UP001200145">
    <property type="component" value="Unassembled WGS sequence"/>
</dbReference>
<accession>A0ABS9BF80</accession>
<dbReference type="EMBL" id="JAKEVY010000001">
    <property type="protein sequence ID" value="MCF1713794.1"/>
    <property type="molecule type" value="Genomic_DNA"/>
</dbReference>
<evidence type="ECO:0000313" key="2">
    <source>
        <dbReference type="EMBL" id="MCF1713794.1"/>
    </source>
</evidence>
<dbReference type="InterPro" id="IPR011040">
    <property type="entry name" value="Sialidase"/>
</dbReference>
<feature type="domain" description="Sialidase" evidence="1">
    <location>
        <begin position="56"/>
        <end position="330"/>
    </location>
</feature>
<name>A0ABS9BF80_9BACT</name>
<dbReference type="RefSeq" id="WP_234864321.1">
    <property type="nucleotide sequence ID" value="NZ_JAKEVY010000001.1"/>
</dbReference>
<dbReference type="Gene3D" id="2.120.10.10">
    <property type="match status" value="1"/>
</dbReference>
<dbReference type="Pfam" id="PF13088">
    <property type="entry name" value="BNR_2"/>
    <property type="match status" value="1"/>
</dbReference>